<protein>
    <submittedName>
        <fullName evidence="2">Redox-active disulfide protein 2</fullName>
    </submittedName>
</protein>
<feature type="domain" description="Thioredoxin-like fold" evidence="1">
    <location>
        <begin position="1"/>
        <end position="77"/>
    </location>
</feature>
<accession>A0A1L3GG70</accession>
<dbReference type="Gene3D" id="3.40.30.10">
    <property type="entry name" value="Glutaredoxin"/>
    <property type="match status" value="1"/>
</dbReference>
<proteinExistence type="predicted"/>
<sequence length="91" mass="10635">MRIDIICRPDCGDRCHATLTNVRQALEQMRLDAEVHLYKDPRKMIDNRVYVTPALMLDDVVRISGRVPEVVEIKALIAERARYMRRLRDAV</sequence>
<dbReference type="KEGG" id="pace:A6070_01865"/>
<reference evidence="2 3" key="1">
    <citation type="journal article" date="2017" name="Genome Announc.">
        <title>Complete Genome Sequences of Two Acetylene-Fermenting Pelobacter acetylenicus Strains.</title>
        <authorList>
            <person name="Sutton J.M."/>
            <person name="Baesman S.M."/>
            <person name="Fierst J.L."/>
            <person name="Poret-Peterson A.T."/>
            <person name="Oremland R.S."/>
            <person name="Dunlap D.S."/>
            <person name="Akob D.M."/>
        </authorList>
    </citation>
    <scope>NUCLEOTIDE SEQUENCE [LARGE SCALE GENOMIC DNA]</scope>
    <source>
        <strain evidence="2 3">DSM 3247</strain>
    </source>
</reference>
<dbReference type="OrthoDB" id="5387621at2"/>
<dbReference type="InterPro" id="IPR005243">
    <property type="entry name" value="THIRX-like_proc"/>
</dbReference>
<name>A0A1L3GG70_SYNAC</name>
<dbReference type="AlphaFoldDB" id="A0A1L3GG70"/>
<gene>
    <name evidence="2" type="ORF">A7E75_07905</name>
</gene>
<dbReference type="PANTHER" id="PTHR36450">
    <property type="entry name" value="THIOREDOXIN"/>
    <property type="match status" value="1"/>
</dbReference>
<dbReference type="Proteomes" id="UP000182264">
    <property type="component" value="Chromosome"/>
</dbReference>
<dbReference type="RefSeq" id="WP_072286799.1">
    <property type="nucleotide sequence ID" value="NZ_CP015455.1"/>
</dbReference>
<organism evidence="2 3">
    <name type="scientific">Syntrophotalea acetylenica</name>
    <name type="common">Pelobacter acetylenicus</name>
    <dbReference type="NCBI Taxonomy" id="29542"/>
    <lineage>
        <taxon>Bacteria</taxon>
        <taxon>Pseudomonadati</taxon>
        <taxon>Thermodesulfobacteriota</taxon>
        <taxon>Desulfuromonadia</taxon>
        <taxon>Desulfuromonadales</taxon>
        <taxon>Syntrophotaleaceae</taxon>
        <taxon>Syntrophotalea</taxon>
    </lineage>
</organism>
<dbReference type="InterPro" id="IPR012336">
    <property type="entry name" value="Thioredoxin-like_fold"/>
</dbReference>
<keyword evidence="3" id="KW-1185">Reference proteome</keyword>
<dbReference type="PANTHER" id="PTHR36450:SF1">
    <property type="entry name" value="THIOREDOXIN"/>
    <property type="match status" value="1"/>
</dbReference>
<evidence type="ECO:0000313" key="3">
    <source>
        <dbReference type="Proteomes" id="UP000182264"/>
    </source>
</evidence>
<dbReference type="EMBL" id="CP015518">
    <property type="protein sequence ID" value="APG24951.1"/>
    <property type="molecule type" value="Genomic_DNA"/>
</dbReference>
<evidence type="ECO:0000259" key="1">
    <source>
        <dbReference type="Pfam" id="PF13192"/>
    </source>
</evidence>
<evidence type="ECO:0000313" key="2">
    <source>
        <dbReference type="EMBL" id="APG24951.1"/>
    </source>
</evidence>
<dbReference type="SUPFAM" id="SSF52833">
    <property type="entry name" value="Thioredoxin-like"/>
    <property type="match status" value="1"/>
</dbReference>
<dbReference type="Pfam" id="PF13192">
    <property type="entry name" value="Thioredoxin_3"/>
    <property type="match status" value="1"/>
</dbReference>
<dbReference type="InterPro" id="IPR036249">
    <property type="entry name" value="Thioredoxin-like_sf"/>
</dbReference>